<feature type="domain" description="CFA20" evidence="2">
    <location>
        <begin position="33"/>
        <end position="185"/>
    </location>
</feature>
<dbReference type="InParanoid" id="A0A090M2D4"/>
<proteinExistence type="predicted"/>
<accession>A0A090M2D4</accession>
<gene>
    <name evidence="3" type="ORF">OT_ostta06g02500</name>
</gene>
<dbReference type="InterPro" id="IPR007714">
    <property type="entry name" value="CFA20_dom"/>
</dbReference>
<dbReference type="EMBL" id="CAID01000006">
    <property type="protein sequence ID" value="CEF98375.1"/>
    <property type="molecule type" value="Genomic_DNA"/>
</dbReference>
<evidence type="ECO:0000313" key="3">
    <source>
        <dbReference type="EMBL" id="CEF98375.1"/>
    </source>
</evidence>
<evidence type="ECO:0000256" key="1">
    <source>
        <dbReference type="SAM" id="MobiDB-lite"/>
    </source>
</evidence>
<reference evidence="4" key="1">
    <citation type="journal article" date="2006" name="Proc. Natl. Acad. Sci. U.S.A.">
        <title>Genome analysis of the smallest free-living eukaryote Ostreococcus tauri unveils many unique features.</title>
        <authorList>
            <person name="Derelle E."/>
            <person name="Ferraz C."/>
            <person name="Rombauts S."/>
            <person name="Rouze P."/>
            <person name="Worden A.Z."/>
            <person name="Robbens S."/>
            <person name="Partensky F."/>
            <person name="Degroeve S."/>
            <person name="Echeynie S."/>
            <person name="Cooke R."/>
            <person name="Saeys Y."/>
            <person name="Wuyts J."/>
            <person name="Jabbari K."/>
            <person name="Bowler C."/>
            <person name="Panaud O."/>
            <person name="Piegu B."/>
            <person name="Ball S.G."/>
            <person name="Ral J.-P."/>
            <person name="Bouget F.-Y."/>
            <person name="Piganeau G."/>
            <person name="De Baets B."/>
            <person name="Picard A."/>
            <person name="Delseny M."/>
            <person name="Demaille J."/>
            <person name="Van de Peer Y."/>
            <person name="Moreau H."/>
        </authorList>
    </citation>
    <scope>NUCLEOTIDE SEQUENCE [LARGE SCALE GENOMIC DNA]</scope>
    <source>
        <strain evidence="4">OTTH 0595 / CCAP 157/2 / RCC745</strain>
    </source>
</reference>
<sequence>MTAFDAFQGGASVELFDAKSHGVPSRNDGSGRPRARWSASLRWRGGCARAYDDASRGYVVRVRGGGAGALTSGDGREGGLGATQPVLALQLRAEAGANFSFEVAVRDGADARRRLLFSSSFSEVRATPLHCQVPLRDLPRDEWVSLLLPLVELVPVCFASESVTYKSIDSIAIRGECWIRKVFTLRGDTQSQLRTDSRDGDGPHQAVVIPRECDFPPGVHAAAHTVIPTQDPAMYEADEDERRARTREVRKPIKVAFGRRVPSSTPRRERIRFAAAPAEAFDDAGDARWTHLDQIMSNLRVREDTNAADDGQRSCTASSPSESYRSSQYSEDEAAFRPESEARVASQTESFRYEERQRRYSTVDLSDEDIENVDDYDDDSEDERDYDETDEDIRDEIDVDNFAERDQRDDDDSSDDPRDERVEFVDEKSSVNEDESDSDVASPVRSVDSPLSS</sequence>
<organism evidence="3 4">
    <name type="scientific">Ostreococcus tauri</name>
    <name type="common">Marine green alga</name>
    <dbReference type="NCBI Taxonomy" id="70448"/>
    <lineage>
        <taxon>Eukaryota</taxon>
        <taxon>Viridiplantae</taxon>
        <taxon>Chlorophyta</taxon>
        <taxon>Mamiellophyceae</taxon>
        <taxon>Mamiellales</taxon>
        <taxon>Bathycoccaceae</taxon>
        <taxon>Ostreococcus</taxon>
    </lineage>
</organism>
<dbReference type="PANTHER" id="PTHR12458">
    <property type="entry name" value="ORF PROTEIN"/>
    <property type="match status" value="1"/>
</dbReference>
<feature type="compositionally biased region" description="Acidic residues" evidence="1">
    <location>
        <begin position="365"/>
        <end position="401"/>
    </location>
</feature>
<evidence type="ECO:0000313" key="4">
    <source>
        <dbReference type="Proteomes" id="UP000009170"/>
    </source>
</evidence>
<feature type="compositionally biased region" description="Basic and acidic residues" evidence="1">
    <location>
        <begin position="415"/>
        <end position="431"/>
    </location>
</feature>
<name>A0A090M2D4_OSTTA</name>
<dbReference type="InterPro" id="IPR040441">
    <property type="entry name" value="CFA20/CFAP20DC"/>
</dbReference>
<dbReference type="RefSeq" id="XP_003079884.2">
    <property type="nucleotide sequence ID" value="XM_003079836.2"/>
</dbReference>
<evidence type="ECO:0000259" key="2">
    <source>
        <dbReference type="Pfam" id="PF05018"/>
    </source>
</evidence>
<dbReference type="AlphaFoldDB" id="A0A090M2D4"/>
<comment type="caution">
    <text evidence="3">The sequence shown here is derived from an EMBL/GenBank/DDBJ whole genome shotgun (WGS) entry which is preliminary data.</text>
</comment>
<keyword evidence="4" id="KW-1185">Reference proteome</keyword>
<dbReference type="OrthoDB" id="10261083at2759"/>
<dbReference type="Pfam" id="PF05018">
    <property type="entry name" value="CFA20_dom"/>
    <property type="match status" value="1"/>
</dbReference>
<dbReference type="KEGG" id="ota:OT_ostta06g02500"/>
<dbReference type="STRING" id="70448.A0A090M2D4"/>
<dbReference type="Proteomes" id="UP000009170">
    <property type="component" value="Unassembled WGS sequence"/>
</dbReference>
<protein>
    <recommendedName>
        <fullName evidence="2">CFA20 domain-containing protein</fullName>
    </recommendedName>
</protein>
<dbReference type="GeneID" id="9835386"/>
<feature type="region of interest" description="Disordered" evidence="1">
    <location>
        <begin position="304"/>
        <end position="453"/>
    </location>
</feature>
<feature type="compositionally biased region" description="Low complexity" evidence="1">
    <location>
        <begin position="318"/>
        <end position="329"/>
    </location>
</feature>
<reference evidence="3 4" key="2">
    <citation type="journal article" date="2014" name="BMC Genomics">
        <title>An improved genome of the model marine alga Ostreococcus tauri unfolds by assessing Illumina de novo assemblies.</title>
        <authorList>
            <person name="Blanc-Mathieu R."/>
            <person name="Verhelst B."/>
            <person name="Derelle E."/>
            <person name="Rombauts S."/>
            <person name="Bouget F.Y."/>
            <person name="Carre I."/>
            <person name="Chateau A."/>
            <person name="Eyre-Walker A."/>
            <person name="Grimsley N."/>
            <person name="Moreau H."/>
            <person name="Piegu B."/>
            <person name="Rivals E."/>
            <person name="Schackwitz W."/>
            <person name="Van de Peer Y."/>
            <person name="Piganeau G."/>
        </authorList>
    </citation>
    <scope>NUCLEOTIDE SEQUENCE [LARGE SCALE GENOMIC DNA]</scope>
    <source>
        <strain evidence="4">OTTH 0595 / CCAP 157/2 / RCC745</strain>
    </source>
</reference>